<accession>A0A1E7FSR4</accession>
<organism evidence="3 4">
    <name type="scientific">Fragilariopsis cylindrus CCMP1102</name>
    <dbReference type="NCBI Taxonomy" id="635003"/>
    <lineage>
        <taxon>Eukaryota</taxon>
        <taxon>Sar</taxon>
        <taxon>Stramenopiles</taxon>
        <taxon>Ochrophyta</taxon>
        <taxon>Bacillariophyta</taxon>
        <taxon>Bacillariophyceae</taxon>
        <taxon>Bacillariophycidae</taxon>
        <taxon>Bacillariales</taxon>
        <taxon>Bacillariaceae</taxon>
        <taxon>Fragilariopsis</taxon>
    </lineage>
</organism>
<keyword evidence="2" id="KW-0812">Transmembrane</keyword>
<evidence type="ECO:0000256" key="1">
    <source>
        <dbReference type="SAM" id="MobiDB-lite"/>
    </source>
</evidence>
<feature type="compositionally biased region" description="Basic residues" evidence="1">
    <location>
        <begin position="146"/>
        <end position="155"/>
    </location>
</feature>
<feature type="region of interest" description="Disordered" evidence="1">
    <location>
        <begin position="100"/>
        <end position="122"/>
    </location>
</feature>
<dbReference type="KEGG" id="fcy:FRACYDRAFT_234848"/>
<gene>
    <name evidence="3" type="ORF">FRACYDRAFT_234848</name>
</gene>
<keyword evidence="2" id="KW-0472">Membrane</keyword>
<evidence type="ECO:0000313" key="4">
    <source>
        <dbReference type="Proteomes" id="UP000095751"/>
    </source>
</evidence>
<evidence type="ECO:0000313" key="3">
    <source>
        <dbReference type="EMBL" id="OEU21222.1"/>
    </source>
</evidence>
<dbReference type="Proteomes" id="UP000095751">
    <property type="component" value="Unassembled WGS sequence"/>
</dbReference>
<sequence>MRMARGIKATASNRRRESSSLPLLLRVGVATVVGGIVLLVVLQCILYDHLVINDEISSINNNNNPINEKATEGDEIISVDTVVRRGRRKAEEIIDVVISDNNDGSTSRSSRSSSNSGVNIFNNNDSNNNDYIIAAKQTIINEQHSRKIQREKRNNKQQQQQQQIQRQVQQQEQDGNGKDSNINSQLLLQQVLSAHNNNPKIRRKHHKFCDNDISFREKCDLQQANCIKHVNASSTHGIGNAIICSFERTAEEVFNANNNHNLTAQKNNNQNCAPAIHSTSIRNNEFDFLKHNRIPNVTTTNHLCTVYAITQPKEIDNDDPYHYDQAVTTERRSLADDILVPLRKRANTKFGKKKWRLYVASDAPGIKLVIANYLSGEYYKNALMTTGSIGHNHDGVTSRTTKENEEVETNVFVDLIMMSESSLFTFIGSKFPQVAAKRSMCEQEILPAGGSGMPRHTLVGLRNWLETITKLLTNVNHPPPNCLSSLDASLDIDHPVEQCLCWVKRAHAGVSVSVDVDVDVGVDGQ</sequence>
<keyword evidence="2" id="KW-1133">Transmembrane helix</keyword>
<protein>
    <submittedName>
        <fullName evidence="3">Uncharacterized protein</fullName>
    </submittedName>
</protein>
<dbReference type="AlphaFoldDB" id="A0A1E7FSR4"/>
<name>A0A1E7FSR4_9STRA</name>
<feature type="transmembrane region" description="Helical" evidence="2">
    <location>
        <begin position="21"/>
        <end position="42"/>
    </location>
</feature>
<reference evidence="3 4" key="1">
    <citation type="submission" date="2016-09" db="EMBL/GenBank/DDBJ databases">
        <title>Extensive genetic diversity and differential bi-allelic expression allows diatom success in the polar Southern Ocean.</title>
        <authorList>
            <consortium name="DOE Joint Genome Institute"/>
            <person name="Mock T."/>
            <person name="Otillar R.P."/>
            <person name="Strauss J."/>
            <person name="Dupont C."/>
            <person name="Frickenhaus S."/>
            <person name="Maumus F."/>
            <person name="Mcmullan M."/>
            <person name="Sanges R."/>
            <person name="Schmutz J."/>
            <person name="Toseland A."/>
            <person name="Valas R."/>
            <person name="Veluchamy A."/>
            <person name="Ward B.J."/>
            <person name="Allen A."/>
            <person name="Barry K."/>
            <person name="Falciatore A."/>
            <person name="Ferrante M."/>
            <person name="Fortunato A.E."/>
            <person name="Gloeckner G."/>
            <person name="Gruber A."/>
            <person name="Hipkin R."/>
            <person name="Janech M."/>
            <person name="Kroth P."/>
            <person name="Leese F."/>
            <person name="Lindquist E."/>
            <person name="Lyon B.R."/>
            <person name="Martin J."/>
            <person name="Mayer C."/>
            <person name="Parker M."/>
            <person name="Quesneville H."/>
            <person name="Raymond J."/>
            <person name="Uhlig C."/>
            <person name="Valentin K.U."/>
            <person name="Worden A.Z."/>
            <person name="Armbrust E.V."/>
            <person name="Bowler C."/>
            <person name="Green B."/>
            <person name="Moulton V."/>
            <person name="Van Oosterhout C."/>
            <person name="Grigoriev I."/>
        </authorList>
    </citation>
    <scope>NUCLEOTIDE SEQUENCE [LARGE SCALE GENOMIC DNA]</scope>
    <source>
        <strain evidence="3 4">CCMP1102</strain>
    </source>
</reference>
<dbReference type="OrthoDB" id="56715at2759"/>
<proteinExistence type="predicted"/>
<dbReference type="InParanoid" id="A0A1E7FSR4"/>
<feature type="compositionally biased region" description="Low complexity" evidence="1">
    <location>
        <begin position="156"/>
        <end position="173"/>
    </location>
</feature>
<evidence type="ECO:0000256" key="2">
    <source>
        <dbReference type="SAM" id="Phobius"/>
    </source>
</evidence>
<keyword evidence="4" id="KW-1185">Reference proteome</keyword>
<dbReference type="EMBL" id="KV784354">
    <property type="protein sequence ID" value="OEU21222.1"/>
    <property type="molecule type" value="Genomic_DNA"/>
</dbReference>
<feature type="region of interest" description="Disordered" evidence="1">
    <location>
        <begin position="146"/>
        <end position="181"/>
    </location>
</feature>